<evidence type="ECO:0000313" key="2">
    <source>
        <dbReference type="EMBL" id="MDY0406448.1"/>
    </source>
</evidence>
<dbReference type="InterPro" id="IPR037523">
    <property type="entry name" value="VOC_core"/>
</dbReference>
<sequence>MADFQIERLNTIIIPVKDLKKSIHFYENVLHLQKGYVDESMAYFTFRTSDDHTTILLHIIDQPEPVEKGIVIELLVDDVISAVSSIKEAGGLIVQEPINREWGVKEAIIADPDGYKVWLVQSLE</sequence>
<name>A0ABU5CLT3_9BACI</name>
<dbReference type="Gene3D" id="3.10.180.10">
    <property type="entry name" value="2,3-Dihydroxybiphenyl 1,2-Dioxygenase, domain 1"/>
    <property type="match status" value="1"/>
</dbReference>
<reference evidence="2 3" key="1">
    <citation type="submission" date="2023-10" db="EMBL/GenBank/DDBJ databases">
        <title>179-bfca-hs.</title>
        <authorList>
            <person name="Miliotis G."/>
            <person name="Sengupta P."/>
            <person name="Hameed A."/>
            <person name="Chuvochina M."/>
            <person name="Mcdonagh F."/>
            <person name="Simpson A.C."/>
            <person name="Singh N.K."/>
            <person name="Rekha P.D."/>
            <person name="Raman K."/>
            <person name="Hugenholtz P."/>
            <person name="Venkateswaran K."/>
        </authorList>
    </citation>
    <scope>NUCLEOTIDE SEQUENCE [LARGE SCALE GENOMIC DNA]</scope>
    <source>
        <strain evidence="2 3">179-BFC-A-HS</strain>
    </source>
</reference>
<proteinExistence type="predicted"/>
<dbReference type="SUPFAM" id="SSF54593">
    <property type="entry name" value="Glyoxalase/Bleomycin resistance protein/Dihydroxybiphenyl dioxygenase"/>
    <property type="match status" value="1"/>
</dbReference>
<evidence type="ECO:0000259" key="1">
    <source>
        <dbReference type="PROSITE" id="PS51819"/>
    </source>
</evidence>
<dbReference type="InterPro" id="IPR004360">
    <property type="entry name" value="Glyas_Fos-R_dOase_dom"/>
</dbReference>
<dbReference type="RefSeq" id="WP_306066852.1">
    <property type="nucleotide sequence ID" value="NZ_JAROCA020000001.1"/>
</dbReference>
<dbReference type="EMBL" id="JAROCA020000001">
    <property type="protein sequence ID" value="MDY0406448.1"/>
    <property type="molecule type" value="Genomic_DNA"/>
</dbReference>
<dbReference type="PROSITE" id="PS51819">
    <property type="entry name" value="VOC"/>
    <property type="match status" value="1"/>
</dbReference>
<dbReference type="Pfam" id="PF00903">
    <property type="entry name" value="Glyoxalase"/>
    <property type="match status" value="1"/>
</dbReference>
<evidence type="ECO:0000313" key="3">
    <source>
        <dbReference type="Proteomes" id="UP001228376"/>
    </source>
</evidence>
<gene>
    <name evidence="2" type="ORF">P5G51_014550</name>
</gene>
<protein>
    <submittedName>
        <fullName evidence="2">VOC family protein</fullName>
    </submittedName>
</protein>
<dbReference type="InterPro" id="IPR029068">
    <property type="entry name" value="Glyas_Bleomycin-R_OHBP_Dase"/>
</dbReference>
<accession>A0ABU5CLT3</accession>
<feature type="domain" description="VOC" evidence="1">
    <location>
        <begin position="8"/>
        <end position="122"/>
    </location>
</feature>
<organism evidence="2 3">
    <name type="scientific">Tigheibacillus jepli</name>
    <dbReference type="NCBI Taxonomy" id="3035914"/>
    <lineage>
        <taxon>Bacteria</taxon>
        <taxon>Bacillati</taxon>
        <taxon>Bacillota</taxon>
        <taxon>Bacilli</taxon>
        <taxon>Bacillales</taxon>
        <taxon>Bacillaceae</taxon>
        <taxon>Tigheibacillus</taxon>
    </lineage>
</organism>
<dbReference type="Proteomes" id="UP001228376">
    <property type="component" value="Unassembled WGS sequence"/>
</dbReference>
<comment type="caution">
    <text evidence="2">The sequence shown here is derived from an EMBL/GenBank/DDBJ whole genome shotgun (WGS) entry which is preliminary data.</text>
</comment>
<keyword evidence="3" id="KW-1185">Reference proteome</keyword>